<dbReference type="HAMAP" id="MF_00040">
    <property type="entry name" value="RRF"/>
    <property type="match status" value="1"/>
</dbReference>
<dbReference type="Proteomes" id="UP000237839">
    <property type="component" value="Unassembled WGS sequence"/>
</dbReference>
<evidence type="ECO:0000256" key="2">
    <source>
        <dbReference type="ARBA" id="ARBA00005912"/>
    </source>
</evidence>
<dbReference type="FunFam" id="1.10.132.20:FF:000001">
    <property type="entry name" value="Ribosome-recycling factor"/>
    <property type="match status" value="1"/>
</dbReference>
<gene>
    <name evidence="6" type="primary">frr</name>
    <name evidence="8" type="ORF">S2091_3065</name>
</gene>
<evidence type="ECO:0000256" key="1">
    <source>
        <dbReference type="ARBA" id="ARBA00004496"/>
    </source>
</evidence>
<organism evidence="8 9">
    <name type="scientific">Solimicrobium silvestre</name>
    <dbReference type="NCBI Taxonomy" id="2099400"/>
    <lineage>
        <taxon>Bacteria</taxon>
        <taxon>Pseudomonadati</taxon>
        <taxon>Pseudomonadota</taxon>
        <taxon>Betaproteobacteria</taxon>
        <taxon>Burkholderiales</taxon>
        <taxon>Oxalobacteraceae</taxon>
        <taxon>Solimicrobium</taxon>
    </lineage>
</organism>
<protein>
    <recommendedName>
        <fullName evidence="6">Ribosome-recycling factor</fullName>
        <shortName evidence="6">RRF</shortName>
    </recommendedName>
    <alternativeName>
        <fullName evidence="6">Ribosome-releasing factor</fullName>
    </alternativeName>
</protein>
<evidence type="ECO:0000313" key="9">
    <source>
        <dbReference type="Proteomes" id="UP000237839"/>
    </source>
</evidence>
<dbReference type="GO" id="GO:0043023">
    <property type="term" value="F:ribosomal large subunit binding"/>
    <property type="evidence" value="ECO:0007669"/>
    <property type="project" value="TreeGrafter"/>
</dbReference>
<evidence type="ECO:0000256" key="4">
    <source>
        <dbReference type="ARBA" id="ARBA00022917"/>
    </source>
</evidence>
<dbReference type="GO" id="GO:0005829">
    <property type="term" value="C:cytosol"/>
    <property type="evidence" value="ECO:0007669"/>
    <property type="project" value="GOC"/>
</dbReference>
<keyword evidence="4 6" id="KW-0648">Protein biosynthesis</keyword>
<comment type="function">
    <text evidence="5 6">Responsible for the release of ribosomes from messenger RNA at the termination of protein biosynthesis. May increase the efficiency of translation by recycling ribosomes from one round of translation to another.</text>
</comment>
<evidence type="ECO:0000256" key="3">
    <source>
        <dbReference type="ARBA" id="ARBA00022490"/>
    </source>
</evidence>
<dbReference type="Gene3D" id="3.30.1360.40">
    <property type="match status" value="1"/>
</dbReference>
<dbReference type="PANTHER" id="PTHR20982">
    <property type="entry name" value="RIBOSOME RECYCLING FACTOR"/>
    <property type="match status" value="1"/>
</dbReference>
<accession>A0A2S9GWQ4</accession>
<comment type="similarity">
    <text evidence="2 6">Belongs to the RRF family.</text>
</comment>
<feature type="domain" description="Ribosome recycling factor" evidence="7">
    <location>
        <begin position="22"/>
        <end position="184"/>
    </location>
</feature>
<dbReference type="NCBIfam" id="TIGR00496">
    <property type="entry name" value="frr"/>
    <property type="match status" value="1"/>
</dbReference>
<dbReference type="CDD" id="cd00520">
    <property type="entry name" value="RRF"/>
    <property type="match status" value="1"/>
</dbReference>
<keyword evidence="9" id="KW-1185">Reference proteome</keyword>
<proteinExistence type="inferred from homology"/>
<evidence type="ECO:0000256" key="5">
    <source>
        <dbReference type="ARBA" id="ARBA00025050"/>
    </source>
</evidence>
<comment type="caution">
    <text evidence="8">The sequence shown here is derived from an EMBL/GenBank/DDBJ whole genome shotgun (WGS) entry which is preliminary data.</text>
</comment>
<evidence type="ECO:0000313" key="8">
    <source>
        <dbReference type="EMBL" id="PRC92149.1"/>
    </source>
</evidence>
<dbReference type="PANTHER" id="PTHR20982:SF3">
    <property type="entry name" value="MITOCHONDRIAL RIBOSOME RECYCLING FACTOR PSEUDO 1"/>
    <property type="match status" value="1"/>
</dbReference>
<dbReference type="InterPro" id="IPR002661">
    <property type="entry name" value="Ribosome_recyc_fac"/>
</dbReference>
<comment type="subcellular location">
    <subcellularLocation>
        <location evidence="1 6">Cytoplasm</location>
    </subcellularLocation>
</comment>
<dbReference type="InterPro" id="IPR023584">
    <property type="entry name" value="Ribosome_recyc_fac_dom"/>
</dbReference>
<reference evidence="8 9" key="1">
    <citation type="submission" date="2018-02" db="EMBL/GenBank/DDBJ databases">
        <title>Solimicrobium silvestre gen. nov., sp. nov., isolated from alpine forest soil.</title>
        <authorList>
            <person name="Margesin R."/>
            <person name="Albuquerque L."/>
            <person name="Zhang D.-C."/>
            <person name="Froufe H.J.C."/>
            <person name="Severino R."/>
            <person name="Roxo I."/>
            <person name="Egas C."/>
            <person name="Da Costa M.S."/>
        </authorList>
    </citation>
    <scope>NUCLEOTIDE SEQUENCE [LARGE SCALE GENOMIC DNA]</scope>
    <source>
        <strain evidence="8 9">S20-91</strain>
    </source>
</reference>
<keyword evidence="3 6" id="KW-0963">Cytoplasm</keyword>
<dbReference type="SUPFAM" id="SSF55194">
    <property type="entry name" value="Ribosome recycling factor, RRF"/>
    <property type="match status" value="1"/>
</dbReference>
<name>A0A2S9GWQ4_9BURK</name>
<dbReference type="EMBL" id="PUGF01000015">
    <property type="protein sequence ID" value="PRC92149.1"/>
    <property type="molecule type" value="Genomic_DNA"/>
</dbReference>
<dbReference type="Gene3D" id="1.10.132.20">
    <property type="entry name" value="Ribosome-recycling factor"/>
    <property type="match status" value="1"/>
</dbReference>
<dbReference type="AlphaFoldDB" id="A0A2S9GWQ4"/>
<dbReference type="InterPro" id="IPR036191">
    <property type="entry name" value="RRF_sf"/>
</dbReference>
<dbReference type="FunFam" id="3.30.1360.40:FF:000001">
    <property type="entry name" value="Ribosome-recycling factor"/>
    <property type="match status" value="1"/>
</dbReference>
<dbReference type="RefSeq" id="WP_105532814.1">
    <property type="nucleotide sequence ID" value="NZ_PUGF01000015.1"/>
</dbReference>
<dbReference type="OrthoDB" id="9804006at2"/>
<dbReference type="GO" id="GO:0002184">
    <property type="term" value="P:cytoplasmic translational termination"/>
    <property type="evidence" value="ECO:0007669"/>
    <property type="project" value="TreeGrafter"/>
</dbReference>
<sequence length="186" mass="21173">MAVVDVRKNTELRMQKSLEALRADLAKVRTGRAHTGILDHVQVDYYGNPTQLTQVANVTLIDARTIGVQPWEKKMVAVVEKAIRDSDLGLNPSTQGDMIRVPTPPLTEERRKEFVKLVKTEGEDAKIAVRNIRRDANEAFKKMLKDKECSEDDERRAQDDVQKLTDKFVLDVDKMVSEKEKELLTV</sequence>
<evidence type="ECO:0000256" key="6">
    <source>
        <dbReference type="HAMAP-Rule" id="MF_00040"/>
    </source>
</evidence>
<evidence type="ECO:0000259" key="7">
    <source>
        <dbReference type="Pfam" id="PF01765"/>
    </source>
</evidence>
<dbReference type="Pfam" id="PF01765">
    <property type="entry name" value="RRF"/>
    <property type="match status" value="1"/>
</dbReference>